<dbReference type="Proteomes" id="UP000032668">
    <property type="component" value="Unassembled WGS sequence"/>
</dbReference>
<dbReference type="EMBL" id="BANC01000030">
    <property type="protein sequence ID" value="GAN79774.1"/>
    <property type="molecule type" value="Genomic_DNA"/>
</dbReference>
<keyword evidence="2" id="KW-1185">Reference proteome</keyword>
<accession>A0A0D6PFY9</accession>
<reference evidence="1 2" key="1">
    <citation type="submission" date="2012-11" db="EMBL/GenBank/DDBJ databases">
        <title>Whole genome sequence of Acidocella aminolytica 101 = DSM 11237.</title>
        <authorList>
            <person name="Azuma Y."/>
            <person name="Higashiura N."/>
            <person name="Hirakawa H."/>
            <person name="Matsushita K."/>
        </authorList>
    </citation>
    <scope>NUCLEOTIDE SEQUENCE [LARGE SCALE GENOMIC DNA]</scope>
    <source>
        <strain evidence="2">101 / DSM 11237</strain>
    </source>
</reference>
<sequence>MEENTPLPPSAATVKTATLESVVTDAKGRKIAFRPLGILDQARIYKAVGADNSENGPYVRLATMAASVTSIDGVPTPASPTNDREVEAAIARLGDEGFLALSLDLNAKAEAAIAAAQEAAASAKN</sequence>
<organism evidence="1 2">
    <name type="scientific">Acidocella aminolytica 101 = DSM 11237</name>
    <dbReference type="NCBI Taxonomy" id="1120923"/>
    <lineage>
        <taxon>Bacteria</taxon>
        <taxon>Pseudomonadati</taxon>
        <taxon>Pseudomonadota</taxon>
        <taxon>Alphaproteobacteria</taxon>
        <taxon>Acetobacterales</taxon>
        <taxon>Acidocellaceae</taxon>
        <taxon>Acidocella</taxon>
    </lineage>
</organism>
<proteinExistence type="predicted"/>
<comment type="caution">
    <text evidence="1">The sequence shown here is derived from an EMBL/GenBank/DDBJ whole genome shotgun (WGS) entry which is preliminary data.</text>
</comment>
<dbReference type="RefSeq" id="WP_048878217.1">
    <property type="nucleotide sequence ID" value="NZ_BANC01000030.1"/>
</dbReference>
<evidence type="ECO:0000313" key="2">
    <source>
        <dbReference type="Proteomes" id="UP000032668"/>
    </source>
</evidence>
<protein>
    <recommendedName>
        <fullName evidence="3">Phage protein</fullName>
    </recommendedName>
</protein>
<dbReference type="STRING" id="1120923.SAMN02746095_02958"/>
<evidence type="ECO:0008006" key="3">
    <source>
        <dbReference type="Google" id="ProtNLM"/>
    </source>
</evidence>
<evidence type="ECO:0000313" key="1">
    <source>
        <dbReference type="EMBL" id="GAN79774.1"/>
    </source>
</evidence>
<dbReference type="AlphaFoldDB" id="A0A0D6PFY9"/>
<gene>
    <name evidence="1" type="ORF">Aam_030_007</name>
</gene>
<name>A0A0D6PFY9_9PROT</name>